<dbReference type="EMBL" id="BMAT01008251">
    <property type="protein sequence ID" value="GFR81154.1"/>
    <property type="molecule type" value="Genomic_DNA"/>
</dbReference>
<dbReference type="Proteomes" id="UP000762676">
    <property type="component" value="Unassembled WGS sequence"/>
</dbReference>
<evidence type="ECO:0000313" key="2">
    <source>
        <dbReference type="EMBL" id="GFR81154.1"/>
    </source>
</evidence>
<evidence type="ECO:0000313" key="3">
    <source>
        <dbReference type="Proteomes" id="UP000762676"/>
    </source>
</evidence>
<organism evidence="2 3">
    <name type="scientific">Elysia marginata</name>
    <dbReference type="NCBI Taxonomy" id="1093978"/>
    <lineage>
        <taxon>Eukaryota</taxon>
        <taxon>Metazoa</taxon>
        <taxon>Spiralia</taxon>
        <taxon>Lophotrochozoa</taxon>
        <taxon>Mollusca</taxon>
        <taxon>Gastropoda</taxon>
        <taxon>Heterobranchia</taxon>
        <taxon>Euthyneura</taxon>
        <taxon>Panpulmonata</taxon>
        <taxon>Sacoglossa</taxon>
        <taxon>Placobranchoidea</taxon>
        <taxon>Plakobranchidae</taxon>
        <taxon>Elysia</taxon>
    </lineage>
</organism>
<keyword evidence="3" id="KW-1185">Reference proteome</keyword>
<feature type="compositionally biased region" description="Acidic residues" evidence="1">
    <location>
        <begin position="24"/>
        <end position="65"/>
    </location>
</feature>
<name>A0AAV4G6T8_9GAST</name>
<comment type="caution">
    <text evidence="2">The sequence shown here is derived from an EMBL/GenBank/DDBJ whole genome shotgun (WGS) entry which is preliminary data.</text>
</comment>
<reference evidence="2 3" key="1">
    <citation type="journal article" date="2021" name="Elife">
        <title>Chloroplast acquisition without the gene transfer in kleptoplastic sea slugs, Plakobranchus ocellatus.</title>
        <authorList>
            <person name="Maeda T."/>
            <person name="Takahashi S."/>
            <person name="Yoshida T."/>
            <person name="Shimamura S."/>
            <person name="Takaki Y."/>
            <person name="Nagai Y."/>
            <person name="Toyoda A."/>
            <person name="Suzuki Y."/>
            <person name="Arimoto A."/>
            <person name="Ishii H."/>
            <person name="Satoh N."/>
            <person name="Nishiyama T."/>
            <person name="Hasebe M."/>
            <person name="Maruyama T."/>
            <person name="Minagawa J."/>
            <person name="Obokata J."/>
            <person name="Shigenobu S."/>
        </authorList>
    </citation>
    <scope>NUCLEOTIDE SEQUENCE [LARGE SCALE GENOMIC DNA]</scope>
</reference>
<gene>
    <name evidence="2" type="ORF">ElyMa_004062600</name>
</gene>
<dbReference type="AlphaFoldDB" id="A0AAV4G6T8"/>
<evidence type="ECO:0000256" key="1">
    <source>
        <dbReference type="SAM" id="MobiDB-lite"/>
    </source>
</evidence>
<accession>A0AAV4G6T8</accession>
<proteinExistence type="predicted"/>
<protein>
    <submittedName>
        <fullName evidence="2">Uncharacterized protein</fullName>
    </submittedName>
</protein>
<feature type="region of interest" description="Disordered" evidence="1">
    <location>
        <begin position="23"/>
        <end position="74"/>
    </location>
</feature>
<sequence>MMMMMMMRRRMRMMRMMRMTMIMNDDDDKDDDDDEDDNDDDDNDNDNAYDDDNNDNDGDDDDDDDRQPFTHEVVLRRTSTEEKLGLTLCYGSLDDDMTDIFISEALILSRQATGSLACSARAEQNSLVYFDPGLGLALRQTAADDLAC</sequence>